<keyword evidence="1" id="KW-0812">Transmembrane</keyword>
<dbReference type="AlphaFoldDB" id="A0AAW6LPB7"/>
<dbReference type="Proteomes" id="UP001217325">
    <property type="component" value="Unassembled WGS sequence"/>
</dbReference>
<comment type="caution">
    <text evidence="2">The sequence shown here is derived from an EMBL/GenBank/DDBJ whole genome shotgun (WGS) entry which is preliminary data.</text>
</comment>
<gene>
    <name evidence="2" type="ORF">PXH69_22000</name>
</gene>
<evidence type="ECO:0000256" key="1">
    <source>
        <dbReference type="SAM" id="Phobius"/>
    </source>
</evidence>
<feature type="transmembrane region" description="Helical" evidence="1">
    <location>
        <begin position="103"/>
        <end position="124"/>
    </location>
</feature>
<name>A0AAW6LPB7_RHOSG</name>
<keyword evidence="1" id="KW-1133">Transmembrane helix</keyword>
<organism evidence="2 3">
    <name type="scientific">Rhodococcus qingshengii</name>
    <dbReference type="NCBI Taxonomy" id="334542"/>
    <lineage>
        <taxon>Bacteria</taxon>
        <taxon>Bacillati</taxon>
        <taxon>Actinomycetota</taxon>
        <taxon>Actinomycetes</taxon>
        <taxon>Mycobacteriales</taxon>
        <taxon>Nocardiaceae</taxon>
        <taxon>Rhodococcus</taxon>
        <taxon>Rhodococcus erythropolis group</taxon>
    </lineage>
</organism>
<accession>A0AAW6LPB7</accession>
<evidence type="ECO:0008006" key="4">
    <source>
        <dbReference type="Google" id="ProtNLM"/>
    </source>
</evidence>
<protein>
    <recommendedName>
        <fullName evidence="4">Integral membrane protein</fullName>
    </recommendedName>
</protein>
<reference evidence="2" key="1">
    <citation type="submission" date="2023-02" db="EMBL/GenBank/DDBJ databases">
        <title>A novel hydrolase synthesized by Rhodococcus erythropolis HQ is responsible for the detoxification of Zearalenone.</title>
        <authorList>
            <person name="Hu J."/>
            <person name="Xu J."/>
        </authorList>
    </citation>
    <scope>NUCLEOTIDE SEQUENCE</scope>
    <source>
        <strain evidence="2">HQ</strain>
    </source>
</reference>
<proteinExistence type="predicted"/>
<dbReference type="RefSeq" id="WP_275232215.1">
    <property type="nucleotide sequence ID" value="NZ_JARDXE010000014.1"/>
</dbReference>
<evidence type="ECO:0000313" key="2">
    <source>
        <dbReference type="EMBL" id="MDE8647653.1"/>
    </source>
</evidence>
<sequence length="134" mass="14354">MLILMILAGWSTDRVIRTSVALVLCGTVFAFGVLWAADYQWSNAGGCRETFPAQFGYRAPDWERANGTVDDVAVWWPVGHECRGLDVDSGVYAVVGPAWGLSIAAYSALAVVAGSLAMIAARIVGLMRTRSASR</sequence>
<keyword evidence="1" id="KW-0472">Membrane</keyword>
<evidence type="ECO:0000313" key="3">
    <source>
        <dbReference type="Proteomes" id="UP001217325"/>
    </source>
</evidence>
<dbReference type="EMBL" id="JARDXE010000014">
    <property type="protein sequence ID" value="MDE8647653.1"/>
    <property type="molecule type" value="Genomic_DNA"/>
</dbReference>